<evidence type="ECO:0000313" key="3">
    <source>
        <dbReference type="EMBL" id="OQX08410.1"/>
    </source>
</evidence>
<feature type="transmembrane region" description="Helical" evidence="2">
    <location>
        <begin position="56"/>
        <end position="77"/>
    </location>
</feature>
<proteinExistence type="predicted"/>
<name>A0A1Y1QLJ3_9GAMM</name>
<keyword evidence="2" id="KW-0812">Transmembrane</keyword>
<organism evidence="3 4">
    <name type="scientific">Thiothrix lacustris</name>
    <dbReference type="NCBI Taxonomy" id="525917"/>
    <lineage>
        <taxon>Bacteria</taxon>
        <taxon>Pseudomonadati</taxon>
        <taxon>Pseudomonadota</taxon>
        <taxon>Gammaproteobacteria</taxon>
        <taxon>Thiotrichales</taxon>
        <taxon>Thiotrichaceae</taxon>
        <taxon>Thiothrix</taxon>
    </lineage>
</organism>
<evidence type="ECO:0000256" key="1">
    <source>
        <dbReference type="SAM" id="Coils"/>
    </source>
</evidence>
<dbReference type="EMBL" id="MTEJ01000175">
    <property type="protein sequence ID" value="OQX08410.1"/>
    <property type="molecule type" value="Genomic_DNA"/>
</dbReference>
<protein>
    <submittedName>
        <fullName evidence="3">Uncharacterized protein</fullName>
    </submittedName>
</protein>
<dbReference type="Proteomes" id="UP000192491">
    <property type="component" value="Unassembled WGS sequence"/>
</dbReference>
<dbReference type="AlphaFoldDB" id="A0A1Y1QLJ3"/>
<keyword evidence="1" id="KW-0175">Coiled coil</keyword>
<feature type="coiled-coil region" evidence="1">
    <location>
        <begin position="85"/>
        <end position="112"/>
    </location>
</feature>
<keyword evidence="2" id="KW-1133">Transmembrane helix</keyword>
<evidence type="ECO:0000313" key="4">
    <source>
        <dbReference type="Proteomes" id="UP000192491"/>
    </source>
</evidence>
<keyword evidence="2" id="KW-0472">Membrane</keyword>
<feature type="transmembrane region" description="Helical" evidence="2">
    <location>
        <begin position="28"/>
        <end position="49"/>
    </location>
</feature>
<feature type="transmembrane region" description="Helical" evidence="2">
    <location>
        <begin position="183"/>
        <end position="204"/>
    </location>
</feature>
<sequence length="317" mass="35637">MYKHLLAIPFIILTVLHSHDGYGLEQPWHGYLAATGMAALLWVAYYHVIYPTSKQWVRVLAITFALLISGYEAIALYQHKGHLEVAGYAEEKAEYDRKLTSYNENLAAWKHRTKQVQDQQDKELKATSDALQEIVDNDKLTSQRVRYDELTEKLSKMQSNKPELAPEFALKEPVKQYVFNTEWLFTVGLLVSLTPIAVILLHLFEHRVVRGVAVPEQSLVPADSYLLPVELSPVPVVKEQGTVAEEQGTVAEEQGTVAEKITSTSFPTFPCPICGAAVVLNRVDRTTCGAPKCRKALLRRNKSLPLNVVNISKRTKK</sequence>
<reference evidence="3 4" key="1">
    <citation type="submission" date="2017-01" db="EMBL/GenBank/DDBJ databases">
        <title>Novel large sulfur bacteria in the metagenomes of groundwater-fed chemosynthetic microbial mats in the Lake Huron basin.</title>
        <authorList>
            <person name="Sharrar A.M."/>
            <person name="Flood B.E."/>
            <person name="Bailey J.V."/>
            <person name="Jones D.S."/>
            <person name="Biddanda B."/>
            <person name="Ruberg S.A."/>
            <person name="Marcus D.N."/>
            <person name="Dick G.J."/>
        </authorList>
    </citation>
    <scope>NUCLEOTIDE SEQUENCE [LARGE SCALE GENOMIC DNA]</scope>
    <source>
        <strain evidence="3">A8</strain>
    </source>
</reference>
<comment type="caution">
    <text evidence="3">The sequence shown here is derived from an EMBL/GenBank/DDBJ whole genome shotgun (WGS) entry which is preliminary data.</text>
</comment>
<accession>A0A1Y1QLJ3</accession>
<evidence type="ECO:0000256" key="2">
    <source>
        <dbReference type="SAM" id="Phobius"/>
    </source>
</evidence>
<gene>
    <name evidence="3" type="ORF">BWK73_25415</name>
</gene>